<dbReference type="InterPro" id="IPR029068">
    <property type="entry name" value="Glyas_Bleomycin-R_OHBP_Dase"/>
</dbReference>
<feature type="domain" description="VOC" evidence="1">
    <location>
        <begin position="17"/>
        <end position="131"/>
    </location>
</feature>
<dbReference type="Pfam" id="PF00903">
    <property type="entry name" value="Glyoxalase"/>
    <property type="match status" value="1"/>
</dbReference>
<dbReference type="AlphaFoldDB" id="A0A1I4B1P8"/>
<name>A0A1I4B1P8_9PROT</name>
<proteinExistence type="predicted"/>
<dbReference type="Gene3D" id="3.10.180.10">
    <property type="entry name" value="2,3-Dihydroxybiphenyl 1,2-Dioxygenase, domain 1"/>
    <property type="match status" value="1"/>
</dbReference>
<evidence type="ECO:0000259" key="1">
    <source>
        <dbReference type="PROSITE" id="PS51819"/>
    </source>
</evidence>
<reference evidence="2 3" key="1">
    <citation type="submission" date="2016-10" db="EMBL/GenBank/DDBJ databases">
        <authorList>
            <person name="de Groot N.N."/>
        </authorList>
    </citation>
    <scope>NUCLEOTIDE SEQUENCE [LARGE SCALE GENOMIC DNA]</scope>
    <source>
        <strain evidence="2 3">DSM 19981</strain>
    </source>
</reference>
<sequence>MATDAAAGTETSGAGIFIEQNVVWLYTENLDRLAAFYRDVIGLKQVLDQGICRVFQVSPTGFLGVCNKPGRPLGTKGMVFTFLVEDVERAYEHYKARGIEFDGPPHVSGGKTVYSCFFRDPEGYLLEFQEFNDPRWPYPEGRGPRRG</sequence>
<dbReference type="SUPFAM" id="SSF54593">
    <property type="entry name" value="Glyoxalase/Bleomycin resistance protein/Dihydroxybiphenyl dioxygenase"/>
    <property type="match status" value="1"/>
</dbReference>
<dbReference type="Proteomes" id="UP000199473">
    <property type="component" value="Unassembled WGS sequence"/>
</dbReference>
<keyword evidence="2" id="KW-0560">Oxidoreductase</keyword>
<dbReference type="PROSITE" id="PS51819">
    <property type="entry name" value="VOC"/>
    <property type="match status" value="1"/>
</dbReference>
<dbReference type="InterPro" id="IPR004360">
    <property type="entry name" value="Glyas_Fos-R_dOase_dom"/>
</dbReference>
<protein>
    <submittedName>
        <fullName evidence="2">Catechol 2,3-dioxygenase</fullName>
    </submittedName>
</protein>
<dbReference type="InterPro" id="IPR037523">
    <property type="entry name" value="VOC_core"/>
</dbReference>
<dbReference type="GO" id="GO:0051213">
    <property type="term" value="F:dioxygenase activity"/>
    <property type="evidence" value="ECO:0007669"/>
    <property type="project" value="UniProtKB-KW"/>
</dbReference>
<accession>A0A1I4B1P8</accession>
<evidence type="ECO:0000313" key="3">
    <source>
        <dbReference type="Proteomes" id="UP000199473"/>
    </source>
</evidence>
<evidence type="ECO:0000313" key="2">
    <source>
        <dbReference type="EMBL" id="SFK62290.1"/>
    </source>
</evidence>
<dbReference type="STRING" id="1123062.SAMN02745775_104349"/>
<keyword evidence="3" id="KW-1185">Reference proteome</keyword>
<keyword evidence="2" id="KW-0223">Dioxygenase</keyword>
<dbReference type="CDD" id="cd06587">
    <property type="entry name" value="VOC"/>
    <property type="match status" value="1"/>
</dbReference>
<organism evidence="2 3">
    <name type="scientific">Falsiroseomonas stagni DSM 19981</name>
    <dbReference type="NCBI Taxonomy" id="1123062"/>
    <lineage>
        <taxon>Bacteria</taxon>
        <taxon>Pseudomonadati</taxon>
        <taxon>Pseudomonadota</taxon>
        <taxon>Alphaproteobacteria</taxon>
        <taxon>Acetobacterales</taxon>
        <taxon>Roseomonadaceae</taxon>
        <taxon>Falsiroseomonas</taxon>
    </lineage>
</organism>
<gene>
    <name evidence="2" type="ORF">SAMN02745775_104349</name>
</gene>
<dbReference type="EMBL" id="FOSQ01000004">
    <property type="protein sequence ID" value="SFK62290.1"/>
    <property type="molecule type" value="Genomic_DNA"/>
</dbReference>